<gene>
    <name evidence="1" type="ORF">JWAP_00029</name>
</gene>
<accession>A0A0B4ZZI1</accession>
<dbReference type="GeneID" id="26628935"/>
<reference evidence="1 2" key="1">
    <citation type="submission" date="2014-11" db="EMBL/GenBank/DDBJ databases">
        <title>Characterization and genome comparisons of three Achromobacter phages of the Siphoviridae family.</title>
        <authorList>
            <person name="Dreiseikelmann B."/>
            <person name="Bunk B."/>
            <person name="Rohde M."/>
            <person name="Wittmann J."/>
        </authorList>
    </citation>
    <scope>NUCLEOTIDE SEQUENCE [LARGE SCALE GENOMIC DNA]</scope>
</reference>
<name>A0A0B4ZZI1_9CAUD</name>
<dbReference type="Proteomes" id="UP000031726">
    <property type="component" value="Segment"/>
</dbReference>
<dbReference type="OrthoDB" id="39143at10239"/>
<organism evidence="1 2">
    <name type="scientific">Achromobacter phage 83-24</name>
    <dbReference type="NCBI Taxonomy" id="1589747"/>
    <lineage>
        <taxon>Viruses</taxon>
        <taxon>Duplodnaviria</taxon>
        <taxon>Heunggongvirae</taxon>
        <taxon>Uroviricota</taxon>
        <taxon>Caudoviricetes</taxon>
        <taxon>Steinhofvirus</taxon>
        <taxon>Steinhofvirus sv8324</taxon>
    </lineage>
</organism>
<keyword evidence="2" id="KW-1185">Reference proteome</keyword>
<dbReference type="KEGG" id="vg:26628935"/>
<protein>
    <submittedName>
        <fullName evidence="1">Uncharacterized protein</fullName>
    </submittedName>
</protein>
<proteinExistence type="predicted"/>
<sequence>MKWMPGVYILDTDHLGNTHGLKLNSCFIEQINAAILTETTLRAMLAEGSKK</sequence>
<dbReference type="EMBL" id="KP202970">
    <property type="protein sequence ID" value="AJD82862.1"/>
    <property type="molecule type" value="Genomic_DNA"/>
</dbReference>
<dbReference type="RefSeq" id="YP_009201763.1">
    <property type="nucleotide sequence ID" value="NC_028834.1"/>
</dbReference>
<evidence type="ECO:0000313" key="1">
    <source>
        <dbReference type="EMBL" id="AJD82862.1"/>
    </source>
</evidence>
<evidence type="ECO:0000313" key="2">
    <source>
        <dbReference type="Proteomes" id="UP000031726"/>
    </source>
</evidence>